<evidence type="ECO:0000313" key="2">
    <source>
        <dbReference type="Proteomes" id="UP000252355"/>
    </source>
</evidence>
<proteinExistence type="predicted"/>
<comment type="caution">
    <text evidence="1">The sequence shown here is derived from an EMBL/GenBank/DDBJ whole genome shotgun (WGS) entry which is preliminary data.</text>
</comment>
<name>A0A367ZW03_9BACT</name>
<gene>
    <name evidence="1" type="ORF">OZSIB_0645</name>
</gene>
<dbReference type="Proteomes" id="UP000252355">
    <property type="component" value="Unassembled WGS sequence"/>
</dbReference>
<dbReference type="EMBL" id="QOQW01000001">
    <property type="protein sequence ID" value="RCK81511.1"/>
    <property type="molecule type" value="Genomic_DNA"/>
</dbReference>
<protein>
    <submittedName>
        <fullName evidence="1">Uncharacterized protein</fullName>
    </submittedName>
</protein>
<dbReference type="AlphaFoldDB" id="A0A367ZW03"/>
<organism evidence="1 2">
    <name type="scientific">Candidatus Ozemobacter sibiricus</name>
    <dbReference type="NCBI Taxonomy" id="2268124"/>
    <lineage>
        <taxon>Bacteria</taxon>
        <taxon>Candidatus Ozemobacteria</taxon>
        <taxon>Candidatus Ozemobacterales</taxon>
        <taxon>Candidatus Ozemobacteraceae</taxon>
        <taxon>Candidatus Ozemobacter</taxon>
    </lineage>
</organism>
<accession>A0A367ZW03</accession>
<evidence type="ECO:0000313" key="1">
    <source>
        <dbReference type="EMBL" id="RCK81511.1"/>
    </source>
</evidence>
<sequence length="148" mass="16156">MVLFFGLALGLGLFGTGCLEKTLLPRAEIHISKVEPADFVASTTTALSQVTITCALENKIYANPVSYSVSYRTNTGQALTSVRLPETPIHGRWESDSVTVVITPFSAQLLDLVKLTPSLITPITATIRLTFRDANDNLIVKEVYCRLL</sequence>
<reference evidence="1 2" key="1">
    <citation type="submission" date="2018-05" db="EMBL/GenBank/DDBJ databases">
        <title>A metagenomic window into the 2 km-deep terrestrial subsurface aquifer revealed taxonomically and functionally diverse microbial community comprising novel uncultured bacterial lineages.</title>
        <authorList>
            <person name="Kadnikov V.V."/>
            <person name="Mardanov A.V."/>
            <person name="Beletsky A.V."/>
            <person name="Banks D."/>
            <person name="Pimenov N.V."/>
            <person name="Frank Y.A."/>
            <person name="Karnachuk O.V."/>
            <person name="Ravin N.V."/>
        </authorList>
    </citation>
    <scope>NUCLEOTIDE SEQUENCE [LARGE SCALE GENOMIC DNA]</scope>
    <source>
        <strain evidence="1">BY5</strain>
    </source>
</reference>